<feature type="region of interest" description="Disordered" evidence="1">
    <location>
        <begin position="47"/>
        <end position="66"/>
    </location>
</feature>
<evidence type="ECO:0000313" key="3">
    <source>
        <dbReference type="Proteomes" id="UP001412239"/>
    </source>
</evidence>
<feature type="compositionally biased region" description="Polar residues" evidence="1">
    <location>
        <begin position="189"/>
        <end position="208"/>
    </location>
</feature>
<sequence>MNTVLKKSCQDRDDAPEQRSIPSQNSPLYDEGIIQSSAQLSALGLDEASRDAETFGDTGEATFNPYSKLPMAFHNGYYQPAEAAGPPAPHDYPTLEGNSLNRPPNPDSSPIFANTVLSENVRKRFLFTKNQHPRPAPTYNQESSGPGGHTRRTTFNYERDDFVSYGAGPSFKEDKRLEAIHEEPGTPLQGKSTSQPQNSNLSYNTPVGLTSKHMASLPSSTSTVPPPFIEPNTSERQGVSFLNPVPATRDRQAPGPQTLMDQDCGEGSRFLTEPLIPLRSFSPEKLVSRYQLDGPAPLPQEHLLSREPIHPAITHTRGESDGGPAGASPELRAIECAGNMTVSLSLDPHVEEFIARQRASARPRPPYWQTQCHWTIRPLGDAVGNCHYGHSCLYGHDGDVYEDNLSVCYTFENGRACPNFVSQRTLGPSLGARAPCSPTLLPDPPRLHRPQHGIPSHDQAAIPTEASANTDETLFRTEPLVSVADFLSYYENKYPALTIEDIIAGMEAQNTSNNEYTQSHVQGN</sequence>
<evidence type="ECO:0000256" key="1">
    <source>
        <dbReference type="SAM" id="MobiDB-lite"/>
    </source>
</evidence>
<reference evidence="2" key="1">
    <citation type="submission" date="2015-10" db="EMBL/GenBank/DDBJ databases">
        <authorList>
            <person name="Regsiter A."/>
            <person name="william w."/>
        </authorList>
    </citation>
    <scope>NUCLEOTIDE SEQUENCE</scope>
    <source>
        <strain evidence="2">Montdore</strain>
    </source>
</reference>
<feature type="region of interest" description="Disordered" evidence="1">
    <location>
        <begin position="1"/>
        <end position="29"/>
    </location>
</feature>
<protein>
    <submittedName>
        <fullName evidence="2">Uncharacterized protein</fullName>
    </submittedName>
</protein>
<feature type="region of interest" description="Disordered" evidence="1">
    <location>
        <begin position="127"/>
        <end position="161"/>
    </location>
</feature>
<evidence type="ECO:0000313" key="2">
    <source>
        <dbReference type="EMBL" id="CUS15673.1"/>
    </source>
</evidence>
<feature type="region of interest" description="Disordered" evidence="1">
    <location>
        <begin position="80"/>
        <end position="112"/>
    </location>
</feature>
<name>A0A292QA91_9PEZI</name>
<proteinExistence type="predicted"/>
<feature type="compositionally biased region" description="Basic and acidic residues" evidence="1">
    <location>
        <begin position="8"/>
        <end position="17"/>
    </location>
</feature>
<dbReference type="Proteomes" id="UP001412239">
    <property type="component" value="Unassembled WGS sequence"/>
</dbReference>
<dbReference type="AlphaFoldDB" id="A0A292QA91"/>
<keyword evidence="3" id="KW-1185">Reference proteome</keyword>
<dbReference type="EMBL" id="LN890945">
    <property type="protein sequence ID" value="CUS15673.1"/>
    <property type="molecule type" value="Genomic_DNA"/>
</dbReference>
<gene>
    <name evidence="2" type="ORF">GSTUAT00000376001</name>
</gene>
<feature type="region of interest" description="Disordered" evidence="1">
    <location>
        <begin position="183"/>
        <end position="240"/>
    </location>
</feature>
<organism evidence="2 3">
    <name type="scientific">Tuber aestivum</name>
    <name type="common">summer truffle</name>
    <dbReference type="NCBI Taxonomy" id="59557"/>
    <lineage>
        <taxon>Eukaryota</taxon>
        <taxon>Fungi</taxon>
        <taxon>Dikarya</taxon>
        <taxon>Ascomycota</taxon>
        <taxon>Pezizomycotina</taxon>
        <taxon>Pezizomycetes</taxon>
        <taxon>Pezizales</taxon>
        <taxon>Tuberaceae</taxon>
        <taxon>Tuber</taxon>
    </lineage>
</organism>
<accession>A0A292QA91</accession>